<proteinExistence type="predicted"/>
<dbReference type="EMBL" id="KV424009">
    <property type="protein sequence ID" value="KZT54711.1"/>
    <property type="molecule type" value="Genomic_DNA"/>
</dbReference>
<dbReference type="Proteomes" id="UP000076842">
    <property type="component" value="Unassembled WGS sequence"/>
</dbReference>
<organism evidence="2 3">
    <name type="scientific">Calocera cornea HHB12733</name>
    <dbReference type="NCBI Taxonomy" id="1353952"/>
    <lineage>
        <taxon>Eukaryota</taxon>
        <taxon>Fungi</taxon>
        <taxon>Dikarya</taxon>
        <taxon>Basidiomycota</taxon>
        <taxon>Agaricomycotina</taxon>
        <taxon>Dacrymycetes</taxon>
        <taxon>Dacrymycetales</taxon>
        <taxon>Dacrymycetaceae</taxon>
        <taxon>Calocera</taxon>
    </lineage>
</organism>
<gene>
    <name evidence="2" type="ORF">CALCODRAFT_499545</name>
</gene>
<dbReference type="InParanoid" id="A0A165EER1"/>
<keyword evidence="3" id="KW-1185">Reference proteome</keyword>
<evidence type="ECO:0000313" key="2">
    <source>
        <dbReference type="EMBL" id="KZT54711.1"/>
    </source>
</evidence>
<sequence>MTPVAIACTLHGAHDDARKTSNGGPPYTTAPGASVRRRCSSLPVFQLHRWPIKTIQSFLALM</sequence>
<evidence type="ECO:0000256" key="1">
    <source>
        <dbReference type="SAM" id="MobiDB-lite"/>
    </source>
</evidence>
<evidence type="ECO:0000313" key="3">
    <source>
        <dbReference type="Proteomes" id="UP000076842"/>
    </source>
</evidence>
<protein>
    <submittedName>
        <fullName evidence="2">Uncharacterized protein</fullName>
    </submittedName>
</protein>
<dbReference type="AlphaFoldDB" id="A0A165EER1"/>
<accession>A0A165EER1</accession>
<reference evidence="2 3" key="1">
    <citation type="journal article" date="2016" name="Mol. Biol. Evol.">
        <title>Comparative Genomics of Early-Diverging Mushroom-Forming Fungi Provides Insights into the Origins of Lignocellulose Decay Capabilities.</title>
        <authorList>
            <person name="Nagy L.G."/>
            <person name="Riley R."/>
            <person name="Tritt A."/>
            <person name="Adam C."/>
            <person name="Daum C."/>
            <person name="Floudas D."/>
            <person name="Sun H."/>
            <person name="Yadav J.S."/>
            <person name="Pangilinan J."/>
            <person name="Larsson K.H."/>
            <person name="Matsuura K."/>
            <person name="Barry K."/>
            <person name="Labutti K."/>
            <person name="Kuo R."/>
            <person name="Ohm R.A."/>
            <person name="Bhattacharya S.S."/>
            <person name="Shirouzu T."/>
            <person name="Yoshinaga Y."/>
            <person name="Martin F.M."/>
            <person name="Grigoriev I.V."/>
            <person name="Hibbett D.S."/>
        </authorList>
    </citation>
    <scope>NUCLEOTIDE SEQUENCE [LARGE SCALE GENOMIC DNA]</scope>
    <source>
        <strain evidence="2 3">HHB12733</strain>
    </source>
</reference>
<name>A0A165EER1_9BASI</name>
<feature type="region of interest" description="Disordered" evidence="1">
    <location>
        <begin position="15"/>
        <end position="34"/>
    </location>
</feature>